<feature type="compositionally biased region" description="Basic residues" evidence="1">
    <location>
        <begin position="318"/>
        <end position="351"/>
    </location>
</feature>
<dbReference type="EMBL" id="AP027731">
    <property type="protein sequence ID" value="BDZ47519.1"/>
    <property type="molecule type" value="Genomic_DNA"/>
</dbReference>
<protein>
    <submittedName>
        <fullName evidence="3">Uncharacterized protein</fullName>
    </submittedName>
</protein>
<name>A0ABN6XR93_9MICO</name>
<feature type="transmembrane region" description="Helical" evidence="2">
    <location>
        <begin position="211"/>
        <end position="239"/>
    </location>
</feature>
<feature type="region of interest" description="Disordered" evidence="1">
    <location>
        <begin position="265"/>
        <end position="361"/>
    </location>
</feature>
<accession>A0ABN6XR93</accession>
<reference evidence="4" key="1">
    <citation type="journal article" date="2019" name="Int. J. Syst. Evol. Microbiol.">
        <title>The Global Catalogue of Microorganisms (GCM) 10K type strain sequencing project: providing services to taxonomists for standard genome sequencing and annotation.</title>
        <authorList>
            <consortium name="The Broad Institute Genomics Platform"/>
            <consortium name="The Broad Institute Genome Sequencing Center for Infectious Disease"/>
            <person name="Wu L."/>
            <person name="Ma J."/>
        </authorList>
    </citation>
    <scope>NUCLEOTIDE SEQUENCE [LARGE SCALE GENOMIC DNA]</scope>
    <source>
        <strain evidence="4">NBRC 108725</strain>
    </source>
</reference>
<dbReference type="Proteomes" id="UP001321498">
    <property type="component" value="Chromosome"/>
</dbReference>
<dbReference type="RefSeq" id="WP_286277418.1">
    <property type="nucleotide sequence ID" value="NZ_AP027731.1"/>
</dbReference>
<keyword evidence="2" id="KW-0812">Transmembrane</keyword>
<feature type="transmembrane region" description="Helical" evidence="2">
    <location>
        <begin position="140"/>
        <end position="160"/>
    </location>
</feature>
<proteinExistence type="predicted"/>
<keyword evidence="2" id="KW-0472">Membrane</keyword>
<keyword evidence="4" id="KW-1185">Reference proteome</keyword>
<evidence type="ECO:0000313" key="3">
    <source>
        <dbReference type="EMBL" id="BDZ47519.1"/>
    </source>
</evidence>
<evidence type="ECO:0000313" key="4">
    <source>
        <dbReference type="Proteomes" id="UP001321498"/>
    </source>
</evidence>
<gene>
    <name evidence="3" type="ORF">GCM10025866_34280</name>
</gene>
<feature type="transmembrane region" description="Helical" evidence="2">
    <location>
        <begin position="84"/>
        <end position="100"/>
    </location>
</feature>
<keyword evidence="2" id="KW-1133">Transmembrane helix</keyword>
<sequence>MTPSSIAVRARRGAGRFASRLLVEPIREGRLVDTGWPPGLRVIVACSVGAFVLAVALVVASPLLRATLPLALSNGAAAFSLPRPLLPLFFALIVLSAALLQTAALHFRWVAALPITALTALLLLYLGGLDGGAVLDATPFTPGKIASLVAVAVLVVLLVIRRRRPFSWAEFALVLVLLGGTAVVALARAAAESIPFGLDFGPPTANILMGALGTLAAPAALAAGVAVAEFAIAAAFAIVATIRTRSAGAASLPLVQPRAAPLGLRDPRRLAAARDPPPLPPRLFRRRSAGRADRHGRALRPPGRRRRRALEAAPRRASGQRRRDPRPRRGSGASGRRRRDGPAHPRHRAPPRRAGPDGVGAGTGPALFAGLAVAVLSSSTVTLVVRTLVAVALVIAAAVLARRGRRGSPSSSSPSGS</sequence>
<evidence type="ECO:0000256" key="2">
    <source>
        <dbReference type="SAM" id="Phobius"/>
    </source>
</evidence>
<feature type="transmembrane region" description="Helical" evidence="2">
    <location>
        <begin position="383"/>
        <end position="401"/>
    </location>
</feature>
<feature type="transmembrane region" description="Helical" evidence="2">
    <location>
        <begin position="172"/>
        <end position="191"/>
    </location>
</feature>
<feature type="transmembrane region" description="Helical" evidence="2">
    <location>
        <begin position="107"/>
        <end position="128"/>
    </location>
</feature>
<organism evidence="3 4">
    <name type="scientific">Naasia aerilata</name>
    <dbReference type="NCBI Taxonomy" id="1162966"/>
    <lineage>
        <taxon>Bacteria</taxon>
        <taxon>Bacillati</taxon>
        <taxon>Actinomycetota</taxon>
        <taxon>Actinomycetes</taxon>
        <taxon>Micrococcales</taxon>
        <taxon>Microbacteriaceae</taxon>
        <taxon>Naasia</taxon>
    </lineage>
</organism>
<feature type="transmembrane region" description="Helical" evidence="2">
    <location>
        <begin position="40"/>
        <end position="64"/>
    </location>
</feature>
<evidence type="ECO:0000256" key="1">
    <source>
        <dbReference type="SAM" id="MobiDB-lite"/>
    </source>
</evidence>
<feature type="transmembrane region" description="Helical" evidence="2">
    <location>
        <begin position="358"/>
        <end position="377"/>
    </location>
</feature>